<evidence type="ECO:0000256" key="9">
    <source>
        <dbReference type="ARBA" id="ARBA00032349"/>
    </source>
</evidence>
<dbReference type="PRINTS" id="PR01001">
    <property type="entry name" value="FADG3PDH"/>
</dbReference>
<dbReference type="InterPro" id="IPR031656">
    <property type="entry name" value="DAO_C"/>
</dbReference>
<dbReference type="Pfam" id="PF01266">
    <property type="entry name" value="DAO"/>
    <property type="match status" value="1"/>
</dbReference>
<evidence type="ECO:0000313" key="14">
    <source>
        <dbReference type="Proteomes" id="UP001596289"/>
    </source>
</evidence>
<gene>
    <name evidence="13" type="ORF">ACFQGP_04410</name>
</gene>
<feature type="domain" description="Alpha-glycerophosphate oxidase C-terminal" evidence="12">
    <location>
        <begin position="409"/>
        <end position="533"/>
    </location>
</feature>
<evidence type="ECO:0000256" key="1">
    <source>
        <dbReference type="ARBA" id="ARBA00001974"/>
    </source>
</evidence>
<keyword evidence="5" id="KW-0285">Flavoprotein</keyword>
<dbReference type="GO" id="GO:0016491">
    <property type="term" value="F:oxidoreductase activity"/>
    <property type="evidence" value="ECO:0007669"/>
    <property type="project" value="UniProtKB-KW"/>
</dbReference>
<evidence type="ECO:0000256" key="3">
    <source>
        <dbReference type="ARBA" id="ARBA00013104"/>
    </source>
</evidence>
<dbReference type="InterPro" id="IPR038299">
    <property type="entry name" value="DAO_C_sf"/>
</dbReference>
<evidence type="ECO:0000256" key="10">
    <source>
        <dbReference type="ARBA" id="ARBA00049503"/>
    </source>
</evidence>
<accession>A0ABW1RCH8</accession>
<evidence type="ECO:0000259" key="11">
    <source>
        <dbReference type="Pfam" id="PF01266"/>
    </source>
</evidence>
<reference evidence="14" key="1">
    <citation type="journal article" date="2019" name="Int. J. Syst. Evol. Microbiol.">
        <title>The Global Catalogue of Microorganisms (GCM) 10K type strain sequencing project: providing services to taxonomists for standard genome sequencing and annotation.</title>
        <authorList>
            <consortium name="The Broad Institute Genomics Platform"/>
            <consortium name="The Broad Institute Genome Sequencing Center for Infectious Disease"/>
            <person name="Wu L."/>
            <person name="Ma J."/>
        </authorList>
    </citation>
    <scope>NUCLEOTIDE SEQUENCE [LARGE SCALE GENOMIC DNA]</scope>
    <source>
        <strain evidence="14">CCM 8904</strain>
    </source>
</reference>
<comment type="caution">
    <text evidence="13">The sequence shown here is derived from an EMBL/GenBank/DDBJ whole genome shotgun (WGS) entry which is preliminary data.</text>
</comment>
<dbReference type="Proteomes" id="UP001596289">
    <property type="component" value="Unassembled WGS sequence"/>
</dbReference>
<dbReference type="SUPFAM" id="SSF51905">
    <property type="entry name" value="FAD/NAD(P)-binding domain"/>
    <property type="match status" value="1"/>
</dbReference>
<evidence type="ECO:0000256" key="2">
    <source>
        <dbReference type="ARBA" id="ARBA00007330"/>
    </source>
</evidence>
<keyword evidence="7" id="KW-0274">FAD</keyword>
<keyword evidence="6" id="KW-0319">Glycerol metabolism</keyword>
<feature type="domain" description="FAD dependent oxidoreductase" evidence="11">
    <location>
        <begin position="22"/>
        <end position="355"/>
    </location>
</feature>
<dbReference type="PROSITE" id="PS00977">
    <property type="entry name" value="FAD_G3PDH_1"/>
    <property type="match status" value="1"/>
</dbReference>
<evidence type="ECO:0000256" key="8">
    <source>
        <dbReference type="ARBA" id="ARBA00023002"/>
    </source>
</evidence>
<protein>
    <recommendedName>
        <fullName evidence="4">Alpha-glycerophosphate oxidase</fullName>
        <ecNumber evidence="3">1.1.3.21</ecNumber>
    </recommendedName>
    <alternativeName>
        <fullName evidence="9">Glycerol-3-phosphate oxidase</fullName>
    </alternativeName>
</protein>
<dbReference type="PROSITE" id="PS00978">
    <property type="entry name" value="FAD_G3PDH_2"/>
    <property type="match status" value="1"/>
</dbReference>
<proteinExistence type="inferred from homology"/>
<evidence type="ECO:0000256" key="7">
    <source>
        <dbReference type="ARBA" id="ARBA00022827"/>
    </source>
</evidence>
<comment type="cofactor">
    <cofactor evidence="1">
        <name>FAD</name>
        <dbReference type="ChEBI" id="CHEBI:57692"/>
    </cofactor>
</comment>
<dbReference type="EC" id="1.1.3.21" evidence="3"/>
<comment type="catalytic activity">
    <reaction evidence="10">
        <text>sn-glycerol 3-phosphate + O2 = dihydroxyacetone phosphate + H2O2</text>
        <dbReference type="Rhea" id="RHEA:18369"/>
        <dbReference type="ChEBI" id="CHEBI:15379"/>
        <dbReference type="ChEBI" id="CHEBI:16240"/>
        <dbReference type="ChEBI" id="CHEBI:57597"/>
        <dbReference type="ChEBI" id="CHEBI:57642"/>
        <dbReference type="EC" id="1.1.3.21"/>
    </reaction>
</comment>
<evidence type="ECO:0000313" key="13">
    <source>
        <dbReference type="EMBL" id="MFC6169821.1"/>
    </source>
</evidence>
<dbReference type="Gene3D" id="1.10.8.870">
    <property type="entry name" value="Alpha-glycerophosphate oxidase, cap domain"/>
    <property type="match status" value="1"/>
</dbReference>
<dbReference type="InterPro" id="IPR036188">
    <property type="entry name" value="FAD/NAD-bd_sf"/>
</dbReference>
<dbReference type="EMBL" id="JBHSSL010000025">
    <property type="protein sequence ID" value="MFC6169821.1"/>
    <property type="molecule type" value="Genomic_DNA"/>
</dbReference>
<evidence type="ECO:0000259" key="12">
    <source>
        <dbReference type="Pfam" id="PF16901"/>
    </source>
</evidence>
<dbReference type="InterPro" id="IPR000447">
    <property type="entry name" value="G3P_DH_FAD-dep"/>
</dbReference>
<organism evidence="13 14">
    <name type="scientific">Loigolactobacillus jiayinensis</name>
    <dbReference type="NCBI Taxonomy" id="2486016"/>
    <lineage>
        <taxon>Bacteria</taxon>
        <taxon>Bacillati</taxon>
        <taxon>Bacillota</taxon>
        <taxon>Bacilli</taxon>
        <taxon>Lactobacillales</taxon>
        <taxon>Lactobacillaceae</taxon>
        <taxon>Loigolactobacillus</taxon>
    </lineage>
</organism>
<evidence type="ECO:0000256" key="5">
    <source>
        <dbReference type="ARBA" id="ARBA00022630"/>
    </source>
</evidence>
<dbReference type="PANTHER" id="PTHR11985">
    <property type="entry name" value="GLYCEROL-3-PHOSPHATE DEHYDROGENASE"/>
    <property type="match status" value="1"/>
</dbReference>
<name>A0ABW1RCH8_9LACO</name>
<dbReference type="InterPro" id="IPR006076">
    <property type="entry name" value="FAD-dep_OxRdtase"/>
</dbReference>
<evidence type="ECO:0000256" key="4">
    <source>
        <dbReference type="ARBA" id="ARBA00021658"/>
    </source>
</evidence>
<keyword evidence="8 13" id="KW-0560">Oxidoreductase</keyword>
<dbReference type="PANTHER" id="PTHR11985:SF35">
    <property type="entry name" value="ANAEROBIC GLYCEROL-3-PHOSPHATE DEHYDROGENASE SUBUNIT A"/>
    <property type="match status" value="1"/>
</dbReference>
<dbReference type="Gene3D" id="3.30.9.10">
    <property type="entry name" value="D-Amino Acid Oxidase, subunit A, domain 2"/>
    <property type="match status" value="1"/>
</dbReference>
<comment type="similarity">
    <text evidence="2">Belongs to the FAD-dependent glycerol-3-phosphate dehydrogenase family.</text>
</comment>
<dbReference type="SUPFAM" id="SSF54373">
    <property type="entry name" value="FAD-linked reductases, C-terminal domain"/>
    <property type="match status" value="1"/>
</dbReference>
<dbReference type="Gene3D" id="3.50.50.60">
    <property type="entry name" value="FAD/NAD(P)-binding domain"/>
    <property type="match status" value="1"/>
</dbReference>
<dbReference type="RefSeq" id="WP_125551083.1">
    <property type="nucleotide sequence ID" value="NZ_JBHSSL010000025.1"/>
</dbReference>
<sequence>MMTFSNQTRQANLTKMQTELLDILVIGGGITGSGITLDAQTRGLQTGLLEMRDFASGTSSRSTKLVHGGLRYLKQFAIKEVAEVGQERAIVYENAPQVTTPVWMMLPFYKGGTFGSLTTGIGLDVYDRLAKVKKSERKFMLPPAKSLQREPYLKSAGLKGTGVYVEYRTDDARLTLEVVKKAHEKGALIANYTKVTSLLYDDQQRINGVAFTDTITGATGEIHARKVVNAAGPWVDTLRELDGSNQGKHLHLTKGVHLVIDHAKFPVTNAVFFDTPFNDGRMMFVVPREGKTYVGTTDTTWVKNPKEPDITTEDVTYILDAANQMFDLPAELNLTDVESAWSGVRPLIQEEGKDPSEISRKDEIFHSASGLFSIAGGKLTGYRKMAEKIVDRVARELAAETDHHYQATKTVKLPLSGGDMGGSAGFDSFITSATQQGITDYGLNEVAAAKLVHRYGTNVAQIYANLQQPSHHGLAPVDMAMLTYGLQAEMVLHPIDYLLRRSSQMLFDFDHMLAVKDAVIAEMADFYQWDAATTQAMQTEVEDQISIRTHFKQPQLV</sequence>
<keyword evidence="14" id="KW-1185">Reference proteome</keyword>
<dbReference type="Pfam" id="PF16901">
    <property type="entry name" value="DAO_C"/>
    <property type="match status" value="1"/>
</dbReference>
<evidence type="ECO:0000256" key="6">
    <source>
        <dbReference type="ARBA" id="ARBA00022798"/>
    </source>
</evidence>